<evidence type="ECO:0000256" key="1">
    <source>
        <dbReference type="ARBA" id="ARBA00004496"/>
    </source>
</evidence>
<dbReference type="AlphaFoldDB" id="A0ABD3HQI6"/>
<accession>A0ABD3HQI6</accession>
<proteinExistence type="predicted"/>
<evidence type="ECO:0000256" key="2">
    <source>
        <dbReference type="ARBA" id="ARBA00022490"/>
    </source>
</evidence>
<evidence type="ECO:0000313" key="5">
    <source>
        <dbReference type="EMBL" id="KAL3692396.1"/>
    </source>
</evidence>
<protein>
    <recommendedName>
        <fullName evidence="7">N6-adenine methyltransferase</fullName>
    </recommendedName>
</protein>
<keyword evidence="4" id="KW-0808">Transferase</keyword>
<keyword evidence="6" id="KW-1185">Reference proteome</keyword>
<dbReference type="InterPro" id="IPR002052">
    <property type="entry name" value="DNA_methylase_N6_adenine_CS"/>
</dbReference>
<dbReference type="InterPro" id="IPR041370">
    <property type="entry name" value="Mlase_EEF1AKMT1/ZCCHC4"/>
</dbReference>
<comment type="subcellular location">
    <subcellularLocation>
        <location evidence="1">Cytoplasm</location>
    </subcellularLocation>
</comment>
<name>A0ABD3HQI6_9MARC</name>
<dbReference type="GO" id="GO:0005737">
    <property type="term" value="C:cytoplasm"/>
    <property type="evidence" value="ECO:0007669"/>
    <property type="project" value="UniProtKB-SubCell"/>
</dbReference>
<dbReference type="PANTHER" id="PTHR13200">
    <property type="entry name" value="EEF1A LYSINE METHYLTRANSFERASE 1"/>
    <property type="match status" value="1"/>
</dbReference>
<dbReference type="InterPro" id="IPR029063">
    <property type="entry name" value="SAM-dependent_MTases_sf"/>
</dbReference>
<reference evidence="5 6" key="1">
    <citation type="submission" date="2024-09" db="EMBL/GenBank/DDBJ databases">
        <title>Chromosome-scale assembly of Riccia sorocarpa.</title>
        <authorList>
            <person name="Paukszto L."/>
        </authorList>
    </citation>
    <scope>NUCLEOTIDE SEQUENCE [LARGE SCALE GENOMIC DNA]</scope>
    <source>
        <strain evidence="5">LP-2024</strain>
        <tissue evidence="5">Aerial parts of the thallus</tissue>
    </source>
</reference>
<dbReference type="GO" id="GO:0008168">
    <property type="term" value="F:methyltransferase activity"/>
    <property type="evidence" value="ECO:0007669"/>
    <property type="project" value="UniProtKB-KW"/>
</dbReference>
<keyword evidence="2" id="KW-0963">Cytoplasm</keyword>
<evidence type="ECO:0008006" key="7">
    <source>
        <dbReference type="Google" id="ProtNLM"/>
    </source>
</evidence>
<evidence type="ECO:0000313" key="6">
    <source>
        <dbReference type="Proteomes" id="UP001633002"/>
    </source>
</evidence>
<evidence type="ECO:0000256" key="4">
    <source>
        <dbReference type="ARBA" id="ARBA00022679"/>
    </source>
</evidence>
<dbReference type="InterPro" id="IPR019369">
    <property type="entry name" value="Efm5/EEF1AKMT1"/>
</dbReference>
<sequence length="187" mass="21681">MVCDASLPAHNAFVAHTREKWEFNQYWYSAHTIQVMAKEIEEVATKVAFLSTPSVYFSLTNGQLKKRSYFFDLDTQWAGFPNYVRWDYNQPLAIDESFHHSFDCVVIDPPFVTHEVWAKYAETALLLLSNGGKIILSTIRENAEILKRLLQVEPQVFQPSIPHLVYQYFLFANFPTKYLSVPNPEVP</sequence>
<dbReference type="GO" id="GO:0032259">
    <property type="term" value="P:methylation"/>
    <property type="evidence" value="ECO:0007669"/>
    <property type="project" value="UniProtKB-KW"/>
</dbReference>
<dbReference type="PANTHER" id="PTHR13200:SF1">
    <property type="entry name" value="NUCLEIC ACID BINDING PROTEIN"/>
    <property type="match status" value="1"/>
</dbReference>
<keyword evidence="3" id="KW-0489">Methyltransferase</keyword>
<dbReference type="PROSITE" id="PS00092">
    <property type="entry name" value="N6_MTASE"/>
    <property type="match status" value="1"/>
</dbReference>
<dbReference type="Pfam" id="PF10237">
    <property type="entry name" value="N6-adenineMlase"/>
    <property type="match status" value="1"/>
</dbReference>
<dbReference type="SUPFAM" id="SSF53335">
    <property type="entry name" value="S-adenosyl-L-methionine-dependent methyltransferases"/>
    <property type="match status" value="1"/>
</dbReference>
<dbReference type="Gene3D" id="3.40.50.150">
    <property type="entry name" value="Vaccinia Virus protein VP39"/>
    <property type="match status" value="1"/>
</dbReference>
<organism evidence="5 6">
    <name type="scientific">Riccia sorocarpa</name>
    <dbReference type="NCBI Taxonomy" id="122646"/>
    <lineage>
        <taxon>Eukaryota</taxon>
        <taxon>Viridiplantae</taxon>
        <taxon>Streptophyta</taxon>
        <taxon>Embryophyta</taxon>
        <taxon>Marchantiophyta</taxon>
        <taxon>Marchantiopsida</taxon>
        <taxon>Marchantiidae</taxon>
        <taxon>Marchantiales</taxon>
        <taxon>Ricciaceae</taxon>
        <taxon>Riccia</taxon>
    </lineage>
</organism>
<evidence type="ECO:0000256" key="3">
    <source>
        <dbReference type="ARBA" id="ARBA00022603"/>
    </source>
</evidence>
<comment type="caution">
    <text evidence="5">The sequence shown here is derived from an EMBL/GenBank/DDBJ whole genome shotgun (WGS) entry which is preliminary data.</text>
</comment>
<gene>
    <name evidence="5" type="ORF">R1sor_006047</name>
</gene>
<dbReference type="EMBL" id="JBJQOH010000003">
    <property type="protein sequence ID" value="KAL3692396.1"/>
    <property type="molecule type" value="Genomic_DNA"/>
</dbReference>
<dbReference type="Proteomes" id="UP001633002">
    <property type="component" value="Unassembled WGS sequence"/>
</dbReference>